<evidence type="ECO:0000313" key="4">
    <source>
        <dbReference type="EMBL" id="GFP22954.1"/>
    </source>
</evidence>
<dbReference type="Gene3D" id="3.40.1620.10">
    <property type="entry name" value="YefM-like domain"/>
    <property type="match status" value="1"/>
</dbReference>
<keyword evidence="9" id="KW-1185">Reference proteome</keyword>
<comment type="similarity">
    <text evidence="1 2">Belongs to the phD/YefM antitoxin family.</text>
</comment>
<reference evidence="7 8" key="1">
    <citation type="journal article" date="2020" name="Front. Microbiol.">
        <title>Single-cell genomics of novel Actinobacteria with the Wood-Ljungdahl pathway discovered in a serpentinizing system.</title>
        <authorList>
            <person name="Merino N."/>
            <person name="Kawai M."/>
            <person name="Boyd E.S."/>
            <person name="Colman D.R."/>
            <person name="McGlynn S.E."/>
            <person name="Nealson K.H."/>
            <person name="Kurokawa K."/>
            <person name="Hongoh Y."/>
        </authorList>
    </citation>
    <scope>NUCLEOTIDE SEQUENCE [LARGE SCALE GENOMIC DNA]</scope>
    <source>
        <strain evidence="4 8">S09_30</strain>
        <strain evidence="5 9">S34</strain>
        <strain evidence="6 7">S43</strain>
    </source>
</reference>
<dbReference type="NCBIfam" id="TIGR01552">
    <property type="entry name" value="phd_fam"/>
    <property type="match status" value="1"/>
</dbReference>
<sequence>MKMSKIVPISEARARLTQLVKEVREGGEPIIITQRSHADAVIVNWKQYEKLMERLHILEDLERLQDSVVAERSSGLKEAIEYKSYSRKEELTERGKDLAQVVEFLRKDETIIAAYLFGSYATARENPLSDLDIAVLLDSRFPSSSYLDKQIELLTYLSQIRGTDRVDVVILNRASPLLAHRILRDGRLLFSKDESQRIYSQTRAIDLYLDMEPARRESDRQLIQRIKEGQFGYR</sequence>
<comment type="caution">
    <text evidence="6">The sequence shown here is derived from an EMBL/GenBank/DDBJ whole genome shotgun (WGS) entry which is preliminary data.</text>
</comment>
<dbReference type="InterPro" id="IPR036165">
    <property type="entry name" value="YefM-like_sf"/>
</dbReference>
<dbReference type="AlphaFoldDB" id="A0A6V8PRS1"/>
<dbReference type="EMBL" id="BLRZ01000045">
    <property type="protein sequence ID" value="GFP30164.1"/>
    <property type="molecule type" value="Genomic_DNA"/>
</dbReference>
<protein>
    <recommendedName>
        <fullName evidence="2">Antitoxin</fullName>
    </recommendedName>
</protein>
<dbReference type="NCBIfam" id="NF047752">
    <property type="entry name" value="MntA_antitoxin"/>
    <property type="match status" value="1"/>
</dbReference>
<evidence type="ECO:0000256" key="2">
    <source>
        <dbReference type="RuleBase" id="RU362080"/>
    </source>
</evidence>
<dbReference type="InterPro" id="IPR052930">
    <property type="entry name" value="TA_antitoxin_MntA"/>
</dbReference>
<comment type="function">
    <text evidence="2">Antitoxin component of a type II toxin-antitoxin (TA) system.</text>
</comment>
<dbReference type="EMBL" id="BLRW01000035">
    <property type="protein sequence ID" value="GFP22954.1"/>
    <property type="molecule type" value="Genomic_DNA"/>
</dbReference>
<gene>
    <name evidence="4" type="ORF">HKBW3S09_00421</name>
    <name evidence="5" type="ORF">HKBW3S34_01084</name>
    <name evidence="6" type="ORF">HKBW3S43_00572</name>
</gene>
<name>A0A6V8PRS1_9ACTN</name>
<evidence type="ECO:0000256" key="1">
    <source>
        <dbReference type="ARBA" id="ARBA00009981"/>
    </source>
</evidence>
<dbReference type="PANTHER" id="PTHR43852">
    <property type="entry name" value="NUCLEOTIDYLTRANSFERASE"/>
    <property type="match status" value="1"/>
</dbReference>
<dbReference type="EMBL" id="BLSB01000023">
    <property type="protein sequence ID" value="GFP34780.1"/>
    <property type="molecule type" value="Genomic_DNA"/>
</dbReference>
<dbReference type="Proteomes" id="UP000588083">
    <property type="component" value="Unassembled WGS sequence"/>
</dbReference>
<dbReference type="CDD" id="cd05403">
    <property type="entry name" value="NT_KNTase_like"/>
    <property type="match status" value="1"/>
</dbReference>
<dbReference type="Pfam" id="PF18765">
    <property type="entry name" value="Polbeta"/>
    <property type="match status" value="1"/>
</dbReference>
<dbReference type="Proteomes" id="UP000576480">
    <property type="component" value="Unassembled WGS sequence"/>
</dbReference>
<dbReference type="Gene3D" id="3.30.460.10">
    <property type="entry name" value="Beta Polymerase, domain 2"/>
    <property type="match status" value="1"/>
</dbReference>
<proteinExistence type="inferred from homology"/>
<dbReference type="PANTHER" id="PTHR43852:SF3">
    <property type="entry name" value="NUCLEOTIDYLTRANSFERASE"/>
    <property type="match status" value="1"/>
</dbReference>
<evidence type="ECO:0000313" key="5">
    <source>
        <dbReference type="EMBL" id="GFP30164.1"/>
    </source>
</evidence>
<organism evidence="6 7">
    <name type="scientific">Candidatus Hakubella thermalkaliphila</name>
    <dbReference type="NCBI Taxonomy" id="2754717"/>
    <lineage>
        <taxon>Bacteria</taxon>
        <taxon>Bacillati</taxon>
        <taxon>Actinomycetota</taxon>
        <taxon>Actinomycetota incertae sedis</taxon>
        <taxon>Candidatus Hakubellales</taxon>
        <taxon>Candidatus Hakubellaceae</taxon>
        <taxon>Candidatus Hakubella</taxon>
    </lineage>
</organism>
<dbReference type="Pfam" id="PF02604">
    <property type="entry name" value="PhdYeFM_antitox"/>
    <property type="match status" value="1"/>
</dbReference>
<accession>A0A6V8PRS1</accession>
<dbReference type="InterPro" id="IPR043519">
    <property type="entry name" value="NT_sf"/>
</dbReference>
<evidence type="ECO:0000313" key="6">
    <source>
        <dbReference type="EMBL" id="GFP34780.1"/>
    </source>
</evidence>
<dbReference type="SUPFAM" id="SSF143120">
    <property type="entry name" value="YefM-like"/>
    <property type="match status" value="1"/>
</dbReference>
<dbReference type="SUPFAM" id="SSF81301">
    <property type="entry name" value="Nucleotidyltransferase"/>
    <property type="match status" value="1"/>
</dbReference>
<evidence type="ECO:0000313" key="8">
    <source>
        <dbReference type="Proteomes" id="UP000585609"/>
    </source>
</evidence>
<dbReference type="InterPro" id="IPR041633">
    <property type="entry name" value="Polbeta"/>
</dbReference>
<evidence type="ECO:0000259" key="3">
    <source>
        <dbReference type="Pfam" id="PF18765"/>
    </source>
</evidence>
<feature type="domain" description="Polymerase beta nucleotidyltransferase" evidence="3">
    <location>
        <begin position="100"/>
        <end position="194"/>
    </location>
</feature>
<evidence type="ECO:0000313" key="9">
    <source>
        <dbReference type="Proteomes" id="UP000588083"/>
    </source>
</evidence>
<dbReference type="InterPro" id="IPR006442">
    <property type="entry name" value="Antitoxin_Phd/YefM"/>
</dbReference>
<dbReference type="Proteomes" id="UP000585609">
    <property type="component" value="Unassembled WGS sequence"/>
</dbReference>
<evidence type="ECO:0000313" key="7">
    <source>
        <dbReference type="Proteomes" id="UP000576480"/>
    </source>
</evidence>